<feature type="compositionally biased region" description="Low complexity" evidence="1">
    <location>
        <begin position="80"/>
        <end position="95"/>
    </location>
</feature>
<feature type="domain" description="Hpc2-related" evidence="2">
    <location>
        <begin position="481"/>
        <end position="522"/>
    </location>
</feature>
<gene>
    <name evidence="3" type="primary">HPC2</name>
    <name evidence="3" type="ORF">LTR16_001231</name>
</gene>
<dbReference type="Pfam" id="PF08729">
    <property type="entry name" value="HUN"/>
    <property type="match status" value="1"/>
</dbReference>
<feature type="region of interest" description="Disordered" evidence="1">
    <location>
        <begin position="437"/>
        <end position="499"/>
    </location>
</feature>
<feature type="compositionally biased region" description="Gly residues" evidence="1">
    <location>
        <begin position="579"/>
        <end position="589"/>
    </location>
</feature>
<sequence length="668" mass="69726">MEVPFNEERVPVDEDEATHTSSSPVSTPPKSPPLAGNTTLASTTSLFDASNPNNNLRVLQQHNLSGNASAEPKTQPSPPTTTTITTTTSSTTAATVRKPRKKKDPSAAAAGADGKPKEPIQRKPRTTKPKDASATTTTTTTGARKKQKTTDAPHDVQRQSTIPELVPGIANPSNSAFMPPRSTYTEPPPEFRLSAGPTTPRPISSGQHYDPIRSATVEPIVVSKSSATCQVPSPPRFNKASASPTIASLIDPPMVVQNGTMTPIMMQAVRNQAQTSATSTHHPMQQHSFALFPTSNATSPSDIAIEAPNLKGGHRMEIDHETTPQPFCLIKEDVTPVASRPASEAPTPKAVRPKETPPPLPSGSGLLSADLTSATNGSSGRLGVDIDIQIKLDPRGGNTINMAQEITKKYGRDALNPRAAAHRERLLQVAAAAGRLEKSSTSASADDMSVDITSEPENDSYVEMGGMDDGEGVASGEKPKRKRKKKIEEYDKEDDFIDDTEMAWEEQRAVAKDGFFVYSGPLVTDEPKAADRTDAPPKRGRGRGRGGAGAAAGATHASVRADSATATTTGAAPTRRGRGGGPGSRGGQTGPRKPRVPKAEKEREKLERERVEVERAAAANAAAVAANAGGVGSGMGVGAGGGGMVVGGMNGSLGVMAGLQMKMSPGAA</sequence>
<feature type="compositionally biased region" description="Basic and acidic residues" evidence="1">
    <location>
        <begin position="597"/>
        <end position="612"/>
    </location>
</feature>
<feature type="compositionally biased region" description="Low complexity" evidence="1">
    <location>
        <begin position="132"/>
        <end position="142"/>
    </location>
</feature>
<feature type="region of interest" description="Disordered" evidence="1">
    <location>
        <begin position="520"/>
        <end position="612"/>
    </location>
</feature>
<evidence type="ECO:0000313" key="4">
    <source>
        <dbReference type="Proteomes" id="UP001357485"/>
    </source>
</evidence>
<dbReference type="EMBL" id="JAVRRA010000059">
    <property type="protein sequence ID" value="KAK5294441.1"/>
    <property type="molecule type" value="Genomic_DNA"/>
</dbReference>
<keyword evidence="4" id="KW-1185">Reference proteome</keyword>
<proteinExistence type="predicted"/>
<feature type="region of interest" description="Disordered" evidence="1">
    <location>
        <begin position="338"/>
        <end position="377"/>
    </location>
</feature>
<protein>
    <submittedName>
        <fullName evidence="3">HIR complex subunit</fullName>
    </submittedName>
</protein>
<feature type="compositionally biased region" description="Basic and acidic residues" evidence="1">
    <location>
        <begin position="1"/>
        <end position="12"/>
    </location>
</feature>
<feature type="compositionally biased region" description="Acidic residues" evidence="1">
    <location>
        <begin position="490"/>
        <end position="499"/>
    </location>
</feature>
<name>A0ABR0M8S4_9PEZI</name>
<feature type="compositionally biased region" description="Basic and acidic residues" evidence="1">
    <location>
        <begin position="525"/>
        <end position="537"/>
    </location>
</feature>
<feature type="compositionally biased region" description="Acidic residues" evidence="1">
    <location>
        <begin position="454"/>
        <end position="471"/>
    </location>
</feature>
<feature type="compositionally biased region" description="Polar residues" evidence="1">
    <location>
        <begin position="36"/>
        <end position="68"/>
    </location>
</feature>
<comment type="caution">
    <text evidence="3">The sequence shown here is derived from an EMBL/GenBank/DDBJ whole genome shotgun (WGS) entry which is preliminary data.</text>
</comment>
<evidence type="ECO:0000256" key="1">
    <source>
        <dbReference type="SAM" id="MobiDB-lite"/>
    </source>
</evidence>
<reference evidence="3 4" key="1">
    <citation type="submission" date="2023-08" db="EMBL/GenBank/DDBJ databases">
        <title>Black Yeasts Isolated from many extreme environments.</title>
        <authorList>
            <person name="Coleine C."/>
            <person name="Stajich J.E."/>
            <person name="Selbmann L."/>
        </authorList>
    </citation>
    <scope>NUCLEOTIDE SEQUENCE [LARGE SCALE GENOMIC DNA]</scope>
    <source>
        <strain evidence="3 4">CCFEE 536</strain>
    </source>
</reference>
<evidence type="ECO:0000313" key="3">
    <source>
        <dbReference type="EMBL" id="KAK5294441.1"/>
    </source>
</evidence>
<feature type="compositionally biased region" description="Basic and acidic residues" evidence="1">
    <location>
        <begin position="148"/>
        <end position="157"/>
    </location>
</feature>
<dbReference type="InterPro" id="IPR014840">
    <property type="entry name" value="HRD"/>
</dbReference>
<accession>A0ABR0M8S4</accession>
<dbReference type="Proteomes" id="UP001357485">
    <property type="component" value="Unassembled WGS sequence"/>
</dbReference>
<feature type="compositionally biased region" description="Low complexity" evidence="1">
    <location>
        <begin position="560"/>
        <end position="574"/>
    </location>
</feature>
<feature type="non-terminal residue" evidence="3">
    <location>
        <position position="668"/>
    </location>
</feature>
<organism evidence="3 4">
    <name type="scientific">Cryomyces antarcticus</name>
    <dbReference type="NCBI Taxonomy" id="329879"/>
    <lineage>
        <taxon>Eukaryota</taxon>
        <taxon>Fungi</taxon>
        <taxon>Dikarya</taxon>
        <taxon>Ascomycota</taxon>
        <taxon>Pezizomycotina</taxon>
        <taxon>Dothideomycetes</taxon>
        <taxon>Dothideomycetes incertae sedis</taxon>
        <taxon>Cryomyces</taxon>
    </lineage>
</organism>
<feature type="region of interest" description="Disordered" evidence="1">
    <location>
        <begin position="1"/>
        <end position="197"/>
    </location>
</feature>
<evidence type="ECO:0000259" key="2">
    <source>
        <dbReference type="Pfam" id="PF08729"/>
    </source>
</evidence>